<evidence type="ECO:0000313" key="4">
    <source>
        <dbReference type="Proteomes" id="UP001207654"/>
    </source>
</evidence>
<sequence length="272" mass="29546">MSRPVALLLLMFLAGCGAMTRGVRPGTGQEKLRAIAASTPVMLGGTLPAAPVAPPPPMPLRGISGEGLGNGIPRAVLHGTHFGDIHGWVQGCYAPKATVAREKPVRTPPAPLPAPEAGSDRDKESLGRLYATYTKFNPKSSRHYSGRTSMVVDLRKPLRPQAEQAVATRDSNHHTDESGEPQSPGFRQAVLDEFDVGTALNYANRYSDIAYWRVRGREQQLIDFFGGAQSDTREPYRTENVNRGVAKDNPLGRLFHDAASKKWGQIHPYTGD</sequence>
<feature type="region of interest" description="Disordered" evidence="1">
    <location>
        <begin position="102"/>
        <end position="124"/>
    </location>
</feature>
<evidence type="ECO:0008006" key="5">
    <source>
        <dbReference type="Google" id="ProtNLM"/>
    </source>
</evidence>
<evidence type="ECO:0000256" key="1">
    <source>
        <dbReference type="SAM" id="MobiDB-lite"/>
    </source>
</evidence>
<reference evidence="3 4" key="1">
    <citation type="submission" date="2022-11" db="EMBL/GenBank/DDBJ databases">
        <title>Minimal conservation of predation-associated metabolite biosynthetic gene clusters underscores biosynthetic potential of Myxococcota including descriptions for ten novel species: Archangium lansinium sp. nov., Myxococcus landrumus sp. nov., Nannocystis bai.</title>
        <authorList>
            <person name="Ahearne A."/>
            <person name="Stevens C."/>
            <person name="Phillips K."/>
        </authorList>
    </citation>
    <scope>NUCLEOTIDE SEQUENCE [LARGE SCALE GENOMIC DNA]</scope>
    <source>
        <strain evidence="3 4">MIWBW</strain>
    </source>
</reference>
<organism evidence="3 4">
    <name type="scientific">Archangium lansingense</name>
    <dbReference type="NCBI Taxonomy" id="2995310"/>
    <lineage>
        <taxon>Bacteria</taxon>
        <taxon>Pseudomonadati</taxon>
        <taxon>Myxococcota</taxon>
        <taxon>Myxococcia</taxon>
        <taxon>Myxococcales</taxon>
        <taxon>Cystobacterineae</taxon>
        <taxon>Archangiaceae</taxon>
        <taxon>Archangium</taxon>
    </lineage>
</organism>
<evidence type="ECO:0000313" key="3">
    <source>
        <dbReference type="EMBL" id="MCY1075522.1"/>
    </source>
</evidence>
<keyword evidence="2" id="KW-0732">Signal</keyword>
<evidence type="ECO:0000256" key="2">
    <source>
        <dbReference type="SAM" id="SignalP"/>
    </source>
</evidence>
<name>A0ABT4A1K7_9BACT</name>
<proteinExistence type="predicted"/>
<feature type="region of interest" description="Disordered" evidence="1">
    <location>
        <begin position="155"/>
        <end position="185"/>
    </location>
</feature>
<feature type="signal peptide" evidence="2">
    <location>
        <begin position="1"/>
        <end position="20"/>
    </location>
</feature>
<dbReference type="PROSITE" id="PS51257">
    <property type="entry name" value="PROKAR_LIPOPROTEIN"/>
    <property type="match status" value="1"/>
</dbReference>
<dbReference type="RefSeq" id="WP_267534453.1">
    <property type="nucleotide sequence ID" value="NZ_JAPNKA010000001.1"/>
</dbReference>
<comment type="caution">
    <text evidence="3">The sequence shown here is derived from an EMBL/GenBank/DDBJ whole genome shotgun (WGS) entry which is preliminary data.</text>
</comment>
<keyword evidence="4" id="KW-1185">Reference proteome</keyword>
<gene>
    <name evidence="3" type="ORF">OV287_13605</name>
</gene>
<accession>A0ABT4A1K7</accession>
<protein>
    <recommendedName>
        <fullName evidence="5">Lipoprotein</fullName>
    </recommendedName>
</protein>
<dbReference type="EMBL" id="JAPNKA010000001">
    <property type="protein sequence ID" value="MCY1075522.1"/>
    <property type="molecule type" value="Genomic_DNA"/>
</dbReference>
<dbReference type="Proteomes" id="UP001207654">
    <property type="component" value="Unassembled WGS sequence"/>
</dbReference>
<feature type="chain" id="PRO_5047137007" description="Lipoprotein" evidence="2">
    <location>
        <begin position="21"/>
        <end position="272"/>
    </location>
</feature>